<dbReference type="PANTHER" id="PTHR12959:SF11">
    <property type="entry name" value="GPI TRANSAMIDASE COMPONENT PIG-T"/>
    <property type="match status" value="1"/>
</dbReference>
<evidence type="ECO:0000256" key="2">
    <source>
        <dbReference type="SAM" id="SignalP"/>
    </source>
</evidence>
<dbReference type="InterPro" id="IPR007245">
    <property type="entry name" value="PIG-T"/>
</dbReference>
<dbReference type="OMA" id="NHGHYIG"/>
<accession>A0A0L0HJH9</accession>
<dbReference type="eggNOG" id="KOG2407">
    <property type="taxonomic scope" value="Eukaryota"/>
</dbReference>
<dbReference type="GO" id="GO:0016255">
    <property type="term" value="P:attachment of GPI anchor to protein"/>
    <property type="evidence" value="ECO:0007669"/>
    <property type="project" value="EnsemblFungi"/>
</dbReference>
<reference evidence="3 4" key="1">
    <citation type="submission" date="2009-08" db="EMBL/GenBank/DDBJ databases">
        <title>The Genome Sequence of Spizellomyces punctatus strain DAOM BR117.</title>
        <authorList>
            <consortium name="The Broad Institute Genome Sequencing Platform"/>
            <person name="Russ C."/>
            <person name="Cuomo C."/>
            <person name="Shea T."/>
            <person name="Young S.K."/>
            <person name="Zeng Q."/>
            <person name="Koehrsen M."/>
            <person name="Haas B."/>
            <person name="Borodovsky M."/>
            <person name="Guigo R."/>
            <person name="Alvarado L."/>
            <person name="Berlin A."/>
            <person name="Bochicchio J."/>
            <person name="Borenstein D."/>
            <person name="Chapman S."/>
            <person name="Chen Z."/>
            <person name="Engels R."/>
            <person name="Freedman E."/>
            <person name="Gellesch M."/>
            <person name="Goldberg J."/>
            <person name="Griggs A."/>
            <person name="Gujja S."/>
            <person name="Heiman D."/>
            <person name="Hepburn T."/>
            <person name="Howarth C."/>
            <person name="Jen D."/>
            <person name="Larson L."/>
            <person name="Lewis B."/>
            <person name="Mehta T."/>
            <person name="Park D."/>
            <person name="Pearson M."/>
            <person name="Roberts A."/>
            <person name="Saif S."/>
            <person name="Shenoy N."/>
            <person name="Sisk P."/>
            <person name="Stolte C."/>
            <person name="Sykes S."/>
            <person name="Thomson T."/>
            <person name="Walk T."/>
            <person name="White J."/>
            <person name="Yandava C."/>
            <person name="Burger G."/>
            <person name="Gray M.W."/>
            <person name="Holland P.W.H."/>
            <person name="King N."/>
            <person name="Lang F.B.F."/>
            <person name="Roger A.J."/>
            <person name="Ruiz-Trillo I."/>
            <person name="Lander E."/>
            <person name="Nusbaum C."/>
        </authorList>
    </citation>
    <scope>NUCLEOTIDE SEQUENCE [LARGE SCALE GENOMIC DNA]</scope>
    <source>
        <strain evidence="3 4">DAOM BR117</strain>
    </source>
</reference>
<evidence type="ECO:0000313" key="3">
    <source>
        <dbReference type="EMBL" id="KND00994.1"/>
    </source>
</evidence>
<dbReference type="VEuPathDB" id="FungiDB:SPPG_04090"/>
<feature type="chain" id="PRO_5005540017" description="Gpi16 subunit, GPI transamidase component" evidence="2">
    <location>
        <begin position="23"/>
        <end position="528"/>
    </location>
</feature>
<feature type="transmembrane region" description="Helical" evidence="1">
    <location>
        <begin position="496"/>
        <end position="518"/>
    </location>
</feature>
<keyword evidence="4" id="KW-1185">Reference proteome</keyword>
<dbReference type="PANTHER" id="PTHR12959">
    <property type="entry name" value="GPI TRANSAMIDASE COMPONENT PIG-T-RELATED"/>
    <property type="match status" value="1"/>
</dbReference>
<keyword evidence="1" id="KW-0812">Transmembrane</keyword>
<dbReference type="FunCoup" id="A0A0L0HJH9">
    <property type="interactions" value="269"/>
</dbReference>
<gene>
    <name evidence="3" type="ORF">SPPG_04090</name>
</gene>
<keyword evidence="2" id="KW-0732">Signal</keyword>
<dbReference type="Pfam" id="PF04113">
    <property type="entry name" value="Gpi16"/>
    <property type="match status" value="1"/>
</dbReference>
<feature type="signal peptide" evidence="2">
    <location>
        <begin position="1"/>
        <end position="22"/>
    </location>
</feature>
<proteinExistence type="predicted"/>
<evidence type="ECO:0000313" key="4">
    <source>
        <dbReference type="Proteomes" id="UP000053201"/>
    </source>
</evidence>
<dbReference type="OrthoDB" id="331263at2759"/>
<dbReference type="InParanoid" id="A0A0L0HJH9"/>
<evidence type="ECO:0000256" key="1">
    <source>
        <dbReference type="SAM" id="Phobius"/>
    </source>
</evidence>
<dbReference type="RefSeq" id="XP_016609033.1">
    <property type="nucleotide sequence ID" value="XM_016752337.1"/>
</dbReference>
<dbReference type="STRING" id="645134.A0A0L0HJH9"/>
<sequence>MAWTNLVLTTILGLLLALHAAAAPEESYDEKLKLTQFKDGKVLAEFYFTRFISPSAVKKAKDNHYTLLPRSIGEIIQSFGVKELHLTFTQGTWNHEKWGYSPLSAPGGVQLWSWFETANVDSQWKGLTHALAGLFCASLNFIDQSATAEPLLSFRTNGTVTSASELTESNSPQLRYGSLPREAVCTENLTPWVKLLPCQTKAGIASLFNAYRLFDGNFHSMGTHLRPICTDAMCEQRGIEFVQTLAVVLDPMRLDNRKDWSLQTIFERKLDSACPVAENTQIVVTVPETSGFTFRPSPPDVKQDGKGHTIATYPIHRETPKNMDVGITWSNPTVNHTIDRTHSYIRANRYLTGYGGERGGLSVDLYNYRSSAIPVTYFESIPWILKLYLHTLKVETSVNKSTAVVGDIFFQPAIDRGRPSVLEMQLTLPPNSTTTISIEFDKAFVKYTEHPPDANRGFDIGAAVISLRADEGEQNTRIYTETLLISLPTPDFSMPYNVITLTCTLIALFFGSMFNLLTRRFEPLTIKR</sequence>
<name>A0A0L0HJH9_SPIPD</name>
<keyword evidence="1" id="KW-1133">Transmembrane helix</keyword>
<dbReference type="EMBL" id="KQ257455">
    <property type="protein sequence ID" value="KND00994.1"/>
    <property type="molecule type" value="Genomic_DNA"/>
</dbReference>
<organism evidence="3 4">
    <name type="scientific">Spizellomyces punctatus (strain DAOM BR117)</name>
    <dbReference type="NCBI Taxonomy" id="645134"/>
    <lineage>
        <taxon>Eukaryota</taxon>
        <taxon>Fungi</taxon>
        <taxon>Fungi incertae sedis</taxon>
        <taxon>Chytridiomycota</taxon>
        <taxon>Chytridiomycota incertae sedis</taxon>
        <taxon>Chytridiomycetes</taxon>
        <taxon>Spizellomycetales</taxon>
        <taxon>Spizellomycetaceae</taxon>
        <taxon>Spizellomyces</taxon>
    </lineage>
</organism>
<dbReference type="Proteomes" id="UP000053201">
    <property type="component" value="Unassembled WGS sequence"/>
</dbReference>
<evidence type="ECO:0008006" key="5">
    <source>
        <dbReference type="Google" id="ProtNLM"/>
    </source>
</evidence>
<dbReference type="GO" id="GO:0042765">
    <property type="term" value="C:GPI-anchor transamidase complex"/>
    <property type="evidence" value="ECO:0007669"/>
    <property type="project" value="EnsemblFungi"/>
</dbReference>
<dbReference type="GeneID" id="27687562"/>
<protein>
    <recommendedName>
        <fullName evidence="5">Gpi16 subunit, GPI transamidase component</fullName>
    </recommendedName>
</protein>
<keyword evidence="1" id="KW-0472">Membrane</keyword>
<dbReference type="AlphaFoldDB" id="A0A0L0HJH9"/>